<proteinExistence type="predicted"/>
<keyword evidence="2" id="KW-1185">Reference proteome</keyword>
<dbReference type="EMBL" id="CP050854">
    <property type="protein sequence ID" value="QTF09689.1"/>
    <property type="molecule type" value="Genomic_DNA"/>
</dbReference>
<sequence length="68" mass="7602">MTLTISKMARRFAKVAAGKGTTILIHQALLSGREAFCAGENLHPWQQGRKGKLFFAFTQLFVDFFAIL</sequence>
<protein>
    <submittedName>
        <fullName evidence="1">Uncharacterized protein</fullName>
    </submittedName>
</protein>
<accession>A0ABX7UV67</accession>
<name>A0ABX7UV67_9GAMM</name>
<dbReference type="RefSeq" id="WP_208228181.1">
    <property type="nucleotide sequence ID" value="NZ_CP050854.1"/>
</dbReference>
<evidence type="ECO:0000313" key="2">
    <source>
        <dbReference type="Proteomes" id="UP000671960"/>
    </source>
</evidence>
<organism evidence="1 2">
    <name type="scientific">Brenneria izadpanahii</name>
    <dbReference type="NCBI Taxonomy" id="2722756"/>
    <lineage>
        <taxon>Bacteria</taxon>
        <taxon>Pseudomonadati</taxon>
        <taxon>Pseudomonadota</taxon>
        <taxon>Gammaproteobacteria</taxon>
        <taxon>Enterobacterales</taxon>
        <taxon>Pectobacteriaceae</taxon>
        <taxon>Brenneria</taxon>
    </lineage>
</organism>
<reference evidence="1 2" key="1">
    <citation type="submission" date="2020-03" db="EMBL/GenBank/DDBJ databases">
        <authorList>
            <person name="Bakhshi Ganjeh M."/>
        </authorList>
    </citation>
    <scope>NUCLEOTIDE SEQUENCE [LARGE SCALE GENOMIC DNA]</scope>
    <source>
        <strain evidence="2">Iran 50</strain>
    </source>
</reference>
<dbReference type="Proteomes" id="UP000671960">
    <property type="component" value="Chromosome"/>
</dbReference>
<gene>
    <name evidence="1" type="ORF">HC231_18515</name>
</gene>
<evidence type="ECO:0000313" key="1">
    <source>
        <dbReference type="EMBL" id="QTF09689.1"/>
    </source>
</evidence>